<feature type="transmembrane region" description="Helical" evidence="2">
    <location>
        <begin position="29"/>
        <end position="51"/>
    </location>
</feature>
<feature type="compositionally biased region" description="Basic residues" evidence="1">
    <location>
        <begin position="330"/>
        <end position="339"/>
    </location>
</feature>
<feature type="region of interest" description="Disordered" evidence="1">
    <location>
        <begin position="178"/>
        <end position="212"/>
    </location>
</feature>
<dbReference type="PANTHER" id="PTHR33098:SF36">
    <property type="entry name" value="HYDROXYPROLINE-RICH GLYCOPROTEIN FAMILY PROTEIN"/>
    <property type="match status" value="1"/>
</dbReference>
<proteinExistence type="predicted"/>
<comment type="caution">
    <text evidence="3">The sequence shown here is derived from an EMBL/GenBank/DDBJ whole genome shotgun (WGS) entry which is preliminary data.</text>
</comment>
<feature type="compositionally biased region" description="Pro residues" evidence="1">
    <location>
        <begin position="359"/>
        <end position="376"/>
    </location>
</feature>
<organism evidence="3 4">
    <name type="scientific">Carya illinoinensis</name>
    <name type="common">Pecan</name>
    <dbReference type="NCBI Taxonomy" id="32201"/>
    <lineage>
        <taxon>Eukaryota</taxon>
        <taxon>Viridiplantae</taxon>
        <taxon>Streptophyta</taxon>
        <taxon>Embryophyta</taxon>
        <taxon>Tracheophyta</taxon>
        <taxon>Spermatophyta</taxon>
        <taxon>Magnoliopsida</taxon>
        <taxon>eudicotyledons</taxon>
        <taxon>Gunneridae</taxon>
        <taxon>Pentapetalae</taxon>
        <taxon>rosids</taxon>
        <taxon>fabids</taxon>
        <taxon>Fagales</taxon>
        <taxon>Juglandaceae</taxon>
        <taxon>Carya</taxon>
    </lineage>
</organism>
<feature type="region of interest" description="Disordered" evidence="1">
    <location>
        <begin position="226"/>
        <end position="448"/>
    </location>
</feature>
<keyword evidence="2" id="KW-1133">Transmembrane helix</keyword>
<dbReference type="InterPro" id="IPR008480">
    <property type="entry name" value="DUF761_pln"/>
</dbReference>
<name>A0A922K061_CARIL</name>
<feature type="compositionally biased region" description="Basic and acidic residues" evidence="1">
    <location>
        <begin position="267"/>
        <end position="285"/>
    </location>
</feature>
<dbReference type="Proteomes" id="UP000811246">
    <property type="component" value="Chromosome 2"/>
</dbReference>
<evidence type="ECO:0008006" key="5">
    <source>
        <dbReference type="Google" id="ProtNLM"/>
    </source>
</evidence>
<keyword evidence="2" id="KW-0472">Membrane</keyword>
<feature type="region of interest" description="Disordered" evidence="1">
    <location>
        <begin position="544"/>
        <end position="578"/>
    </location>
</feature>
<keyword evidence="2" id="KW-0812">Transmembrane</keyword>
<evidence type="ECO:0000256" key="1">
    <source>
        <dbReference type="SAM" id="MobiDB-lite"/>
    </source>
</evidence>
<dbReference type="AlphaFoldDB" id="A0A922K061"/>
<gene>
    <name evidence="3" type="ORF">I3842_02G134800</name>
</gene>
<reference evidence="3" key="1">
    <citation type="submission" date="2021-01" db="EMBL/GenBank/DDBJ databases">
        <authorList>
            <person name="Lovell J.T."/>
            <person name="Bentley N."/>
            <person name="Bhattarai G."/>
            <person name="Jenkins J.W."/>
            <person name="Sreedasyam A."/>
            <person name="Alarcon Y."/>
            <person name="Bock C."/>
            <person name="Boston L."/>
            <person name="Carlson J."/>
            <person name="Cervantes K."/>
            <person name="Clermont K."/>
            <person name="Krom N."/>
            <person name="Kubenka K."/>
            <person name="Mamidi S."/>
            <person name="Mattison C."/>
            <person name="Monteros M."/>
            <person name="Pisani C."/>
            <person name="Plott C."/>
            <person name="Rajasekar S."/>
            <person name="Rhein H.S."/>
            <person name="Rohla C."/>
            <person name="Song M."/>
            <person name="Hilaire R.S."/>
            <person name="Shu S."/>
            <person name="Wells L."/>
            <person name="Wang X."/>
            <person name="Webber J."/>
            <person name="Heerema R.J."/>
            <person name="Klein P."/>
            <person name="Conner P."/>
            <person name="Grauke L."/>
            <person name="Grimwood J."/>
            <person name="Schmutz J."/>
            <person name="Randall J.J."/>
        </authorList>
    </citation>
    <scope>NUCLEOTIDE SEQUENCE</scope>
    <source>
        <tissue evidence="3">Leaf</tissue>
    </source>
</reference>
<dbReference type="Pfam" id="PF05553">
    <property type="entry name" value="DUF761"/>
    <property type="match status" value="1"/>
</dbReference>
<feature type="compositionally biased region" description="Polar residues" evidence="1">
    <location>
        <begin position="480"/>
        <end position="491"/>
    </location>
</feature>
<feature type="region of interest" description="Disordered" evidence="1">
    <location>
        <begin position="478"/>
        <end position="524"/>
    </location>
</feature>
<dbReference type="PANTHER" id="PTHR33098">
    <property type="entry name" value="COTTON FIBER (DUF761)"/>
    <property type="match status" value="1"/>
</dbReference>
<accession>A0A922K061</accession>
<feature type="compositionally biased region" description="Pro residues" evidence="1">
    <location>
        <begin position="231"/>
        <end position="248"/>
    </location>
</feature>
<sequence>MEEDEDMHPPFWLQTTDNPRSRHRPSSRFLNSGLLLLLLLVIALFFFFVVIPSFLSSTSQIFRPHLVKKRWDSLNLFLVLFAIACGFLSRNTNNYSNNESSSYEDPSILNALLEANKSNPSTPHRWYELYADRSTAGHNDNHPMINRLRSSSSYPDLRQESAWVTVDERGRFYDDAQVSSHRFPGSDQVHYGHSRPEPQAEEEEEENSKTKTIDQVDTFVVYTEQFSSNSHPPPLPRDPRPPSPPQTAPPKLVKRRAKRTSYQALGEYHHEKIENLGKNDSEEAKNLQTLHSPPPPPLFQHTEEASTGGKNEKKRSSEGSSGAKDFLSSMRRRKKKQRQKSFENFDTILEPQPTSYLPLYPPPSPPPSLPSPPPPSSVFHILFSTKKGKTKQVQSDASPAPPPLPPARAKTVRAASTTKSGRGPITASKSPLPVKTNSFNGGNGNLRSGYESPLVPIPPSLPPFRIWGSKFVVHGDFVRTKSNTSSRSVSQGVDDDEEGNSSSGAAGKDGPVPTTMPMICSSPDVNTKADTFIAKFRAGLKLEKMNSINERQGRGKFNTGPGQSPDAETVQGTGPIRV</sequence>
<feature type="region of interest" description="Disordered" evidence="1">
    <location>
        <begin position="1"/>
        <end position="24"/>
    </location>
</feature>
<evidence type="ECO:0000313" key="4">
    <source>
        <dbReference type="Proteomes" id="UP000811246"/>
    </source>
</evidence>
<dbReference type="EMBL" id="CM031826">
    <property type="protein sequence ID" value="KAG6727628.1"/>
    <property type="molecule type" value="Genomic_DNA"/>
</dbReference>
<protein>
    <recommendedName>
        <fullName evidence="5">Hydroxyproline-rich glycoprotein family protein</fullName>
    </recommendedName>
</protein>
<evidence type="ECO:0000313" key="3">
    <source>
        <dbReference type="EMBL" id="KAG6727628.1"/>
    </source>
</evidence>
<evidence type="ECO:0000256" key="2">
    <source>
        <dbReference type="SAM" id="Phobius"/>
    </source>
</evidence>